<dbReference type="InterPro" id="IPR016024">
    <property type="entry name" value="ARM-type_fold"/>
</dbReference>
<evidence type="ECO:0000313" key="1">
    <source>
        <dbReference type="EMBL" id="AGC43488.1"/>
    </source>
</evidence>
<dbReference type="RefSeq" id="WP_015347750.1">
    <property type="nucleotide sequence ID" value="NC_020126.1"/>
</dbReference>
<gene>
    <name evidence="1" type="ordered locus">MYSTI_02161</name>
</gene>
<accession>L7U5W2</accession>
<dbReference type="eggNOG" id="ENOG502ZAQ0">
    <property type="taxonomic scope" value="Bacteria"/>
</dbReference>
<dbReference type="InterPro" id="IPR011989">
    <property type="entry name" value="ARM-like"/>
</dbReference>
<evidence type="ECO:0008006" key="3">
    <source>
        <dbReference type="Google" id="ProtNLM"/>
    </source>
</evidence>
<dbReference type="Gene3D" id="1.25.10.10">
    <property type="entry name" value="Leucine-rich Repeat Variant"/>
    <property type="match status" value="2"/>
</dbReference>
<dbReference type="SUPFAM" id="SSF48371">
    <property type="entry name" value="ARM repeat"/>
    <property type="match status" value="2"/>
</dbReference>
<dbReference type="HOGENOM" id="CLU_246832_0_0_7"/>
<dbReference type="STRING" id="1278073.MYSTI_02161"/>
<organism evidence="1 2">
    <name type="scientific">Myxococcus stipitatus (strain DSM 14675 / JCM 12634 / Mx s8)</name>
    <dbReference type="NCBI Taxonomy" id="1278073"/>
    <lineage>
        <taxon>Bacteria</taxon>
        <taxon>Pseudomonadati</taxon>
        <taxon>Myxococcota</taxon>
        <taxon>Myxococcia</taxon>
        <taxon>Myxococcales</taxon>
        <taxon>Cystobacterineae</taxon>
        <taxon>Myxococcaceae</taxon>
        <taxon>Myxococcus</taxon>
    </lineage>
</organism>
<dbReference type="KEGG" id="msd:MYSTI_02161"/>
<dbReference type="OrthoDB" id="3272910at2"/>
<protein>
    <recommendedName>
        <fullName evidence="3">HEAT repeat-containing PBS lyase</fullName>
    </recommendedName>
</protein>
<dbReference type="PATRIC" id="fig|1278073.3.peg.2201"/>
<dbReference type="EMBL" id="CP004025">
    <property type="protein sequence ID" value="AGC43488.1"/>
    <property type="molecule type" value="Genomic_DNA"/>
</dbReference>
<reference evidence="1 2" key="1">
    <citation type="journal article" date="2013" name="Genome Announc.">
        <title>Complete genome sequence of Myxococcus stipitatus strain DSM 14675, a fruiting myxobacterium.</title>
        <authorList>
            <person name="Huntley S."/>
            <person name="Kneip S."/>
            <person name="Treuner-Lange A."/>
            <person name="Sogaard-Andersen L."/>
        </authorList>
    </citation>
    <scope>NUCLEOTIDE SEQUENCE [LARGE SCALE GENOMIC DNA]</scope>
    <source>
        <strain evidence="2">DSM 14675 / JCM 12634 / Mx s8</strain>
    </source>
</reference>
<name>L7U5W2_MYXSD</name>
<dbReference type="Proteomes" id="UP000011131">
    <property type="component" value="Chromosome"/>
</dbReference>
<keyword evidence="2" id="KW-1185">Reference proteome</keyword>
<evidence type="ECO:0000313" key="2">
    <source>
        <dbReference type="Proteomes" id="UP000011131"/>
    </source>
</evidence>
<sequence length="1568" mass="172444">MSPHHPVELTSRNLRTLLTQRLRTERLAPEELRALLAASEPGEVHAALLHLKQRMERLEGGDTPEVLLEALPKALGACTPETQVLLAELARLIPPALPLTSLVSLTNGGGPLSVEAEVAWLITDLLREPAKLTALPMGGRLLRAVQRLSPAEASDAEALVDALCAHGAPEIQLEGLRHLGHALELGLVTLTQALELSVRAMDATDERVALRALELLAEPWATRSEHVAALRSPPLPAGRSERLVLASLRVLARRGDAGALRRVLEDPRHSNPVRREALALMAPFAGPSELSLALHLCREDPLFFGPTGAEVLQTLYRRGVRCEPDDVPGVCELFVSSPTVSPALIAEVLSPRQREYVDSLETLSVSSPEFSRHLSLLREMDGPEALGLLRSLLVRPEAQSVRPELIEALGHQGREVVEEDLLGCFDAEPWACLAALRHVGGERTAEFLRTHPGLPSAEWRAEALALSAVLEETSAPVPEGGGMGQEVLASLQPVYDDAAFAEVSRLALQTQHPLRLQAIGQLGRESRRRTLRPLGQLLLDADEQVRAAAQQAIVQVGRGLHASGRMRPIPTRESADGAGARLVTECLLEQLQQRDLSDAQLERVLSQLVGRTHPLLARRLRRFLRHGSVQVQKLTLECLAQSGDARTVAWLVPFARAEDIYRLRQALSGLGEFKVEWAVPVLAEGLAHPNMNIKKTAAEALVKAGPGWPPPIGVMLDWVRRHDNPGLRESLVRALRATCARGYVATLLDALPRASKPREQTLLCEALSGVLSPRTLVALLRRDAPSATVLKDAVLGGVLELSLEARAELEMLLRRHGLSDRMPSTSEDPEQARLLRERRLDEDLAWMDDVLSTQDMGVLEAEAEDLTRLLSGLGSSGLTEARAAVLRRHLDRLRPLLDSTHSASRRLALALLRTLSGRLSETERVGVLAELRRAWAEGRLEPHQVLTALYEQRAEPSLEEARMASALPEESLAQWGAERLVLAEELSGPRLLEALTQARSYAVQRFFVPHALREVPPLQVLAVALREQNANLLEEVRRAWDSRVPEDVLLAALAPAVETGTPSQVETLTRWMADLGTEAARASLRRLARHTERGIALAALTALETPVSGEDEALLVDLLTHDPIDVRRQAARQLSRVRGLPRLQSLFDTLGEARPLRWVPPSAMDRRELETLRARLAAVEAGVEGEVWLDSLMELLEGLRPKPSLFPTQVLLLLDVWRLGRGRTEKRAAAVLRSYPPTRVLPFVLPMLREGHTAALQVLSGDLALGPELMTLFLRARGLDRKHFLEWLQRGASAQGRDSRTLEDALLNIVDEDEAHRALASKVLGGLASWGNRDDAFRLGERLLALANRKEGAWAIGVMEQGLERQGPEVRIALLSRVTSPTLRAEVVDMLAPLLLEDPSLEKSLTVEVMRDVERKLESLAWEVPEPELAAMKWMVVRKKPRVAERLTEHLTHRKSSIRIQAHRLLKNLVPRETYLELTCVLLGDTEAGHVVRAIRTLSFGGHLPAVAQIAALLHDRRNAVARAAREALLVMGDAALPILRGELARARPDRRERLTQVISSLAPTTHA</sequence>
<proteinExistence type="predicted"/>